<dbReference type="OrthoDB" id="9782229at2"/>
<feature type="region of interest" description="Disordered" evidence="2">
    <location>
        <begin position="1"/>
        <end position="33"/>
    </location>
</feature>
<name>A0A563U648_9SPHI</name>
<dbReference type="SUPFAM" id="SSF103088">
    <property type="entry name" value="OmpA-like"/>
    <property type="match status" value="1"/>
</dbReference>
<dbReference type="RefSeq" id="WP_146269794.1">
    <property type="nucleotide sequence ID" value="NZ_VOEI01000002.1"/>
</dbReference>
<dbReference type="PANTHER" id="PTHR30329:SF21">
    <property type="entry name" value="LIPOPROTEIN YIAD-RELATED"/>
    <property type="match status" value="1"/>
</dbReference>
<dbReference type="Pfam" id="PF00691">
    <property type="entry name" value="OmpA"/>
    <property type="match status" value="1"/>
</dbReference>
<feature type="domain" description="OmpA-like" evidence="4">
    <location>
        <begin position="111"/>
        <end position="226"/>
    </location>
</feature>
<evidence type="ECO:0000313" key="6">
    <source>
        <dbReference type="Proteomes" id="UP000318010"/>
    </source>
</evidence>
<feature type="region of interest" description="Disordered" evidence="2">
    <location>
        <begin position="200"/>
        <end position="226"/>
    </location>
</feature>
<comment type="caution">
    <text evidence="5">The sequence shown here is derived from an EMBL/GenBank/DDBJ whole genome shotgun (WGS) entry which is preliminary data.</text>
</comment>
<dbReference type="InterPro" id="IPR036737">
    <property type="entry name" value="OmpA-like_sf"/>
</dbReference>
<evidence type="ECO:0000313" key="5">
    <source>
        <dbReference type="EMBL" id="TWR26789.1"/>
    </source>
</evidence>
<dbReference type="InterPro" id="IPR050330">
    <property type="entry name" value="Bact_OuterMem_StrucFunc"/>
</dbReference>
<evidence type="ECO:0000259" key="4">
    <source>
        <dbReference type="PROSITE" id="PS51123"/>
    </source>
</evidence>
<sequence>MSFNLNKNDGRTRPVRKTDFDLSKQMGSNSAGLNQPAKATKWWLFGLALLLAGGGYWYATNNNGGTNSHQNNKPTVVQQVGKDSVIRDTMRPVSDKMENPVEGDIASKDNASHGVEPAVVAASYRSGAVQPASMTRGVVNGLKKKLAKDPSVKITVLGYASSEGSLQINQRISQERADAFKNMLIRRGVAEGRVTAKGRGVENPIASNGTEEGRRKNRRVEVLTVN</sequence>
<keyword evidence="1 3" id="KW-0472">Membrane</keyword>
<dbReference type="Proteomes" id="UP000318010">
    <property type="component" value="Unassembled WGS sequence"/>
</dbReference>
<dbReference type="PANTHER" id="PTHR30329">
    <property type="entry name" value="STATOR ELEMENT OF FLAGELLAR MOTOR COMPLEX"/>
    <property type="match status" value="1"/>
</dbReference>
<dbReference type="EMBL" id="VOEI01000002">
    <property type="protein sequence ID" value="TWR26789.1"/>
    <property type="molecule type" value="Genomic_DNA"/>
</dbReference>
<dbReference type="InterPro" id="IPR006665">
    <property type="entry name" value="OmpA-like"/>
</dbReference>
<keyword evidence="3" id="KW-1133">Transmembrane helix</keyword>
<dbReference type="PROSITE" id="PS51123">
    <property type="entry name" value="OMPA_2"/>
    <property type="match status" value="1"/>
</dbReference>
<dbReference type="GO" id="GO:0016020">
    <property type="term" value="C:membrane"/>
    <property type="evidence" value="ECO:0007669"/>
    <property type="project" value="UniProtKB-UniRule"/>
</dbReference>
<proteinExistence type="predicted"/>
<dbReference type="PRINTS" id="PR01023">
    <property type="entry name" value="NAFLGMOTY"/>
</dbReference>
<dbReference type="AlphaFoldDB" id="A0A563U648"/>
<evidence type="ECO:0000256" key="2">
    <source>
        <dbReference type="SAM" id="MobiDB-lite"/>
    </source>
</evidence>
<evidence type="ECO:0000256" key="3">
    <source>
        <dbReference type="SAM" id="Phobius"/>
    </source>
</evidence>
<feature type="transmembrane region" description="Helical" evidence="3">
    <location>
        <begin position="42"/>
        <end position="59"/>
    </location>
</feature>
<organism evidence="5 6">
    <name type="scientific">Mucilaginibacter achroorhodeus</name>
    <dbReference type="NCBI Taxonomy" id="2599294"/>
    <lineage>
        <taxon>Bacteria</taxon>
        <taxon>Pseudomonadati</taxon>
        <taxon>Bacteroidota</taxon>
        <taxon>Sphingobacteriia</taxon>
        <taxon>Sphingobacteriales</taxon>
        <taxon>Sphingobacteriaceae</taxon>
        <taxon>Mucilaginibacter</taxon>
    </lineage>
</organism>
<keyword evidence="6" id="KW-1185">Reference proteome</keyword>
<protein>
    <submittedName>
        <fullName evidence="5">OmpA family protein</fullName>
    </submittedName>
</protein>
<dbReference type="Gene3D" id="3.30.1330.60">
    <property type="entry name" value="OmpA-like domain"/>
    <property type="match status" value="1"/>
</dbReference>
<reference evidence="5 6" key="1">
    <citation type="submission" date="2019-07" db="EMBL/GenBank/DDBJ databases">
        <authorList>
            <person name="Kim J."/>
        </authorList>
    </citation>
    <scope>NUCLEOTIDE SEQUENCE [LARGE SCALE GENOMIC DNA]</scope>
    <source>
        <strain evidence="5 6">MJ1a</strain>
    </source>
</reference>
<accession>A0A563U648</accession>
<keyword evidence="3" id="KW-0812">Transmembrane</keyword>
<gene>
    <name evidence="5" type="ORF">FPZ42_07055</name>
</gene>
<feature type="compositionally biased region" description="Basic and acidic residues" evidence="2">
    <location>
        <begin position="8"/>
        <end position="22"/>
    </location>
</feature>
<evidence type="ECO:0000256" key="1">
    <source>
        <dbReference type="PROSITE-ProRule" id="PRU00473"/>
    </source>
</evidence>
<dbReference type="CDD" id="cd07185">
    <property type="entry name" value="OmpA_C-like"/>
    <property type="match status" value="1"/>
</dbReference>